<evidence type="ECO:0000313" key="1">
    <source>
        <dbReference type="EMBL" id="KAA1109777.1"/>
    </source>
</evidence>
<dbReference type="EMBL" id="VDEP01000304">
    <property type="protein sequence ID" value="KAA1109777.1"/>
    <property type="molecule type" value="Genomic_DNA"/>
</dbReference>
<dbReference type="Proteomes" id="UP000325313">
    <property type="component" value="Unassembled WGS sequence"/>
</dbReference>
<gene>
    <name evidence="1" type="ORF">PGTUg99_034749</name>
</gene>
<dbReference type="AlphaFoldDB" id="A0A5B0Q9E6"/>
<proteinExistence type="predicted"/>
<name>A0A5B0Q9E6_PUCGR</name>
<reference evidence="1 2" key="1">
    <citation type="submission" date="2019-05" db="EMBL/GenBank/DDBJ databases">
        <title>Emergence of the Ug99 lineage of the wheat stem rust pathogen through somatic hybridization.</title>
        <authorList>
            <person name="Li F."/>
            <person name="Upadhyaya N.M."/>
            <person name="Sperschneider J."/>
            <person name="Matny O."/>
            <person name="Nguyen-Phuc H."/>
            <person name="Mago R."/>
            <person name="Raley C."/>
            <person name="Miller M.E."/>
            <person name="Silverstein K.A.T."/>
            <person name="Henningsen E."/>
            <person name="Hirsch C.D."/>
            <person name="Visser B."/>
            <person name="Pretorius Z.A."/>
            <person name="Steffenson B.J."/>
            <person name="Schwessinger B."/>
            <person name="Dodds P.N."/>
            <person name="Figueroa M."/>
        </authorList>
    </citation>
    <scope>NUCLEOTIDE SEQUENCE [LARGE SCALE GENOMIC DNA]</scope>
    <source>
        <strain evidence="1 2">Ug99</strain>
    </source>
</reference>
<accession>A0A5B0Q9E6</accession>
<sequence length="185" mass="19800">MEAVMLLGGRSSRYDGQLALSPSGLLPSAITLTALLASFAMSARAVYPPPNDYIMSMGLNWSNGYQSAYNSKGEDTFRWFKDYDKPRKGISTSRLADGSSTTLFALTSNNDACNATKTNDSYRTKISTMHGQNGIIGFKSDSSEAIYGTSTTPTNQVPEDTTGSTKTLATWVVGSIGCPGINLTY</sequence>
<evidence type="ECO:0000313" key="2">
    <source>
        <dbReference type="Proteomes" id="UP000325313"/>
    </source>
</evidence>
<organism evidence="1 2">
    <name type="scientific">Puccinia graminis f. sp. tritici</name>
    <dbReference type="NCBI Taxonomy" id="56615"/>
    <lineage>
        <taxon>Eukaryota</taxon>
        <taxon>Fungi</taxon>
        <taxon>Dikarya</taxon>
        <taxon>Basidiomycota</taxon>
        <taxon>Pucciniomycotina</taxon>
        <taxon>Pucciniomycetes</taxon>
        <taxon>Pucciniales</taxon>
        <taxon>Pucciniaceae</taxon>
        <taxon>Puccinia</taxon>
    </lineage>
</organism>
<protein>
    <submittedName>
        <fullName evidence="1">Uncharacterized protein</fullName>
    </submittedName>
</protein>
<comment type="caution">
    <text evidence="1">The sequence shown here is derived from an EMBL/GenBank/DDBJ whole genome shotgun (WGS) entry which is preliminary data.</text>
</comment>